<accession>A0A7S0IZC9</accession>
<comment type="pathway">
    <text evidence="6">Carbohydrate degradation; glycolysis; D-glyceraldehyde 3-phosphate and glycerone phosphate from D-glucose: step 3/4.</text>
</comment>
<evidence type="ECO:0000256" key="3">
    <source>
        <dbReference type="ARBA" id="ARBA00022723"/>
    </source>
</evidence>
<evidence type="ECO:0000256" key="2">
    <source>
        <dbReference type="ARBA" id="ARBA00022679"/>
    </source>
</evidence>
<dbReference type="Gene3D" id="3.40.50.450">
    <property type="match status" value="1"/>
</dbReference>
<dbReference type="PANTHER" id="PTHR45770">
    <property type="entry name" value="ATP-DEPENDENT 6-PHOSPHOFRUCTOKINASE 1"/>
    <property type="match status" value="1"/>
</dbReference>
<keyword evidence="6" id="KW-0324">Glycolysis</keyword>
<dbReference type="InterPro" id="IPR035966">
    <property type="entry name" value="PKF_sf"/>
</dbReference>
<feature type="site" description="Important for catalytic activity; stabilizes the transition state when the phosphoryl donor is PPi" evidence="6">
    <location>
        <position position="171"/>
    </location>
</feature>
<comment type="activity regulation">
    <text evidence="6">Non-allosteric.</text>
</comment>
<feature type="binding site" evidence="6">
    <location>
        <position position="289"/>
    </location>
    <ligand>
        <name>substrate</name>
    </ligand>
</feature>
<keyword evidence="6" id="KW-0963">Cytoplasm</keyword>
<dbReference type="Pfam" id="PF00365">
    <property type="entry name" value="PFK"/>
    <property type="match status" value="1"/>
</dbReference>
<sequence length="434" mass="47041">MLAPTPIHRSDTMAVDPTDEHYCAPKRVGILTAGGLAPCLSSAVGALITEYAIKHPTTEIICYLNGYKGLLLGDSITVTPAIRAQAAALHYFGGSPIGNSRVKLTNVKDCVKRGLVKEGENPQQVAADQLIKDGVEVLHTVGGDDTNIAAADLSKFLLGHDYHLCVIGMPKTIDNDVFPIKQSLGAWTAAEQGAIFFENVVNESTANPRMMIVHEVMGRDCGYLTAATAQKYRQRLDQRLLLPQLGVTKSRYDVHAVYLPELPIDIDAEAKRLKAILDEQDNVNIFISEGAGVKDIVAKMEAEGKEIQRDAFGHVKLDTIQPGKYFADVFSGLIGAEKVMVQKSGYFARSAAANHDDILLIRQSAQYAVDSACKRGNGVVGLDEDAGDVLRLCEFDRIKGGKAFDIKQPWFNQMLADIGQARDVASEAYPIASN</sequence>
<dbReference type="GO" id="GO:0006002">
    <property type="term" value="P:fructose 6-phosphate metabolic process"/>
    <property type="evidence" value="ECO:0007669"/>
    <property type="project" value="InterPro"/>
</dbReference>
<keyword evidence="5 6" id="KW-0460">Magnesium</keyword>
<evidence type="ECO:0000259" key="7">
    <source>
        <dbReference type="Pfam" id="PF00365"/>
    </source>
</evidence>
<dbReference type="InterPro" id="IPR050929">
    <property type="entry name" value="PFKA"/>
</dbReference>
<keyword evidence="2 6" id="KW-0808">Transferase</keyword>
<gene>
    <name evidence="8" type="ORF">CLEP1334_LOCUS11679</name>
</gene>
<dbReference type="EMBL" id="HBER01023361">
    <property type="protein sequence ID" value="CAD8536399.1"/>
    <property type="molecule type" value="Transcribed_RNA"/>
</dbReference>
<feature type="binding site" evidence="6">
    <location>
        <begin position="346"/>
        <end position="349"/>
    </location>
    <ligand>
        <name>substrate</name>
    </ligand>
</feature>
<dbReference type="AlphaFoldDB" id="A0A7S0IZC9"/>
<comment type="cofactor">
    <cofactor evidence="1 6">
        <name>Mg(2+)</name>
        <dbReference type="ChEBI" id="CHEBI:18420"/>
    </cofactor>
</comment>
<dbReference type="Gene3D" id="3.40.50.460">
    <property type="entry name" value="Phosphofructokinase domain"/>
    <property type="match status" value="1"/>
</dbReference>
<comment type="subunit">
    <text evidence="6">Homodimer or homotetramer.</text>
</comment>
<feature type="binding site" evidence="6">
    <location>
        <position position="35"/>
    </location>
    <ligand>
        <name>diphosphate</name>
        <dbReference type="ChEBI" id="CHEBI:33019"/>
    </ligand>
</feature>
<reference evidence="8" key="1">
    <citation type="submission" date="2021-01" db="EMBL/GenBank/DDBJ databases">
        <authorList>
            <person name="Corre E."/>
            <person name="Pelletier E."/>
            <person name="Niang G."/>
            <person name="Scheremetjew M."/>
            <person name="Finn R."/>
            <person name="Kale V."/>
            <person name="Holt S."/>
            <person name="Cochrane G."/>
            <person name="Meng A."/>
            <person name="Brown T."/>
            <person name="Cohen L."/>
        </authorList>
    </citation>
    <scope>NUCLEOTIDE SEQUENCE</scope>
    <source>
        <strain evidence="8">RCC1130</strain>
    </source>
</reference>
<dbReference type="HAMAP" id="MF_01977">
    <property type="entry name" value="Phosphofructokinase_II_P"/>
    <property type="match status" value="1"/>
</dbReference>
<feature type="site" description="Important for catalytic activity and substrate specificity; stabilizes the transition state when the phosphoryl donor is PPi; prevents ATP from binding by mimicking the alpha-phosphate group of ATP" evidence="6">
    <location>
        <position position="145"/>
    </location>
</feature>
<organism evidence="8">
    <name type="scientific">Calcidiscus leptoporus</name>
    <dbReference type="NCBI Taxonomy" id="127549"/>
    <lineage>
        <taxon>Eukaryota</taxon>
        <taxon>Haptista</taxon>
        <taxon>Haptophyta</taxon>
        <taxon>Prymnesiophyceae</taxon>
        <taxon>Coccolithales</taxon>
        <taxon>Calcidiscaceae</taxon>
        <taxon>Calcidiscus</taxon>
    </lineage>
</organism>
<name>A0A7S0IZC9_9EUKA</name>
<evidence type="ECO:0000256" key="4">
    <source>
        <dbReference type="ARBA" id="ARBA00022777"/>
    </source>
</evidence>
<evidence type="ECO:0000256" key="5">
    <source>
        <dbReference type="ARBA" id="ARBA00022842"/>
    </source>
</evidence>
<comment type="subcellular location">
    <subcellularLocation>
        <location evidence="6">Cytoplasm</location>
    </subcellularLocation>
</comment>
<dbReference type="GO" id="GO:0047334">
    <property type="term" value="F:diphosphate-fructose-6-phosphate 1-phosphotransferase activity"/>
    <property type="evidence" value="ECO:0007669"/>
    <property type="project" value="UniProtKB-EC"/>
</dbReference>
<comment type="catalytic activity">
    <reaction evidence="6">
        <text>beta-D-fructose 6-phosphate + diphosphate = beta-D-fructose 1,6-bisphosphate + phosphate + H(+)</text>
        <dbReference type="Rhea" id="RHEA:13613"/>
        <dbReference type="ChEBI" id="CHEBI:15378"/>
        <dbReference type="ChEBI" id="CHEBI:32966"/>
        <dbReference type="ChEBI" id="CHEBI:33019"/>
        <dbReference type="ChEBI" id="CHEBI:43474"/>
        <dbReference type="ChEBI" id="CHEBI:57634"/>
        <dbReference type="EC" id="2.7.1.90"/>
    </reaction>
</comment>
<dbReference type="PRINTS" id="PR00476">
    <property type="entry name" value="PHFRCTKINASE"/>
</dbReference>
<dbReference type="InterPro" id="IPR011405">
    <property type="entry name" value="PPi-PFK_SMc01852"/>
</dbReference>
<dbReference type="UniPathway" id="UPA00109">
    <property type="reaction ID" value="UER00182"/>
</dbReference>
<dbReference type="GO" id="GO:0003872">
    <property type="term" value="F:6-phosphofructokinase activity"/>
    <property type="evidence" value="ECO:0007669"/>
    <property type="project" value="UniProtKB-UniRule"/>
</dbReference>
<evidence type="ECO:0000256" key="6">
    <source>
        <dbReference type="HAMAP-Rule" id="MF_01977"/>
    </source>
</evidence>
<protein>
    <recommendedName>
        <fullName evidence="6">Pyrophosphate--fructose 6-phosphate 1-phosphotransferase</fullName>
        <ecNumber evidence="6">2.7.1.90</ecNumber>
    </recommendedName>
    <alternativeName>
        <fullName evidence="6">6-phosphofructokinase, pyrophosphate dependent</fullName>
    </alternativeName>
    <alternativeName>
        <fullName evidence="6">PPi-dependent phosphofructokinase</fullName>
        <shortName evidence="6">PPi-PFK</shortName>
    </alternativeName>
    <alternativeName>
        <fullName evidence="6">Pyrophosphate-dependent 6-phosphofructose-1-kinase</fullName>
    </alternativeName>
</protein>
<dbReference type="SUPFAM" id="SSF53784">
    <property type="entry name" value="Phosphofructokinase"/>
    <property type="match status" value="1"/>
</dbReference>
<dbReference type="NCBIfam" id="NF005121">
    <property type="entry name" value="PRK06555.1"/>
    <property type="match status" value="1"/>
</dbReference>
<feature type="binding site" evidence="6">
    <location>
        <begin position="217"/>
        <end position="219"/>
    </location>
    <ligand>
        <name>substrate</name>
    </ligand>
</feature>
<dbReference type="GO" id="GO:0046872">
    <property type="term" value="F:metal ion binding"/>
    <property type="evidence" value="ECO:0007669"/>
    <property type="project" value="UniProtKB-KW"/>
</dbReference>
<dbReference type="InterPro" id="IPR000023">
    <property type="entry name" value="Phosphofructokinase_dom"/>
</dbReference>
<proteinExistence type="inferred from homology"/>
<feature type="binding site" evidence="6">
    <location>
        <begin position="172"/>
        <end position="174"/>
    </location>
    <ligand>
        <name>substrate</name>
    </ligand>
</feature>
<feature type="active site" description="Proton acceptor" evidence="6">
    <location>
        <position position="174"/>
    </location>
</feature>
<feature type="domain" description="Phosphofructokinase" evidence="7">
    <location>
        <begin position="27"/>
        <end position="316"/>
    </location>
</feature>
<evidence type="ECO:0000313" key="8">
    <source>
        <dbReference type="EMBL" id="CAD8536399.1"/>
    </source>
</evidence>
<dbReference type="GO" id="GO:0005737">
    <property type="term" value="C:cytoplasm"/>
    <property type="evidence" value="ECO:0007669"/>
    <property type="project" value="UniProtKB-SubCell"/>
</dbReference>
<comment type="function">
    <text evidence="6">Catalyzes the phosphorylation of D-fructose 6-phosphate, the first committing step of glycolysis. Uses inorganic phosphate (PPi) as phosphoryl donor instead of ATP like common ATP-dependent phosphofructokinases (ATP-PFKs), which renders the reaction reversible, and can thus function both in glycolysis and gluconeogenesis. Consistently, PPi-PFK can replace the enzymes of both the forward (ATP-PFK) and reverse (fructose-bisphosphatase (FBPase)) reactions.</text>
</comment>
<evidence type="ECO:0000256" key="1">
    <source>
        <dbReference type="ARBA" id="ARBA00001946"/>
    </source>
</evidence>
<feature type="binding site" evidence="6">
    <location>
        <position position="144"/>
    </location>
    <ligand>
        <name>Mg(2+)</name>
        <dbReference type="ChEBI" id="CHEBI:18420"/>
        <note>catalytic</note>
    </ligand>
</feature>
<keyword evidence="3 6" id="KW-0479">Metal-binding</keyword>
<keyword evidence="4 6" id="KW-0418">Kinase</keyword>
<dbReference type="EC" id="2.7.1.90" evidence="6"/>
<comment type="similarity">
    <text evidence="6">Belongs to the phosphofructokinase type A (PFKA) family. PPi-dependent PFK group II subfamily. Clade 'P' sub-subfamily.</text>
</comment>
<dbReference type="InterPro" id="IPR022953">
    <property type="entry name" value="ATP_PFK"/>
</dbReference>